<dbReference type="VEuPathDB" id="FungiDB:PADG_12132"/>
<dbReference type="AlphaFoldDB" id="A0A0A0HWP6"/>
<dbReference type="HOGENOM" id="CLU_1571143_0_0_1"/>
<organism evidence="1 2">
    <name type="scientific">Paracoccidioides brasiliensis (strain Pb18)</name>
    <dbReference type="NCBI Taxonomy" id="502780"/>
    <lineage>
        <taxon>Eukaryota</taxon>
        <taxon>Fungi</taxon>
        <taxon>Dikarya</taxon>
        <taxon>Ascomycota</taxon>
        <taxon>Pezizomycotina</taxon>
        <taxon>Eurotiomycetes</taxon>
        <taxon>Eurotiomycetidae</taxon>
        <taxon>Onygenales</taxon>
        <taxon>Ajellomycetaceae</taxon>
        <taxon>Paracoccidioides</taxon>
    </lineage>
</organism>
<name>A0A0A0HWP6_PARBD</name>
<proteinExistence type="predicted"/>
<dbReference type="KEGG" id="pbn:PADG_12132"/>
<dbReference type="EMBL" id="KN275964">
    <property type="protein sequence ID" value="KGM91815.1"/>
    <property type="molecule type" value="Genomic_DNA"/>
</dbReference>
<sequence length="170" mass="19264">MVNRVVRCNFGFAPASSRARESLGLARIVQNVLDGPELLRKPEHSSEQTEFRPAATKQVPGGVVQSWLRERAGRSNGKGSIAHCVVSRRQLGLESMFPLPPFKDPGVVSRPFPQSDYDRILAATHRVDRLRSALVVIVKRWFKENISIAHRKVDARRGNLPRRFYQSRCH</sequence>
<accession>A0A0A0HWP6</accession>
<keyword evidence="2" id="KW-1185">Reference proteome</keyword>
<gene>
    <name evidence="1" type="ORF">PADG_12132</name>
</gene>
<dbReference type="InParanoid" id="A0A0A0HWP6"/>
<dbReference type="Proteomes" id="UP000001628">
    <property type="component" value="Unassembled WGS sequence"/>
</dbReference>
<evidence type="ECO:0000313" key="1">
    <source>
        <dbReference type="EMBL" id="KGM91815.1"/>
    </source>
</evidence>
<protein>
    <submittedName>
        <fullName evidence="1">Uncharacterized protein</fullName>
    </submittedName>
</protein>
<dbReference type="RefSeq" id="XP_010761988.1">
    <property type="nucleotide sequence ID" value="XM_010763686.1"/>
</dbReference>
<evidence type="ECO:0000313" key="2">
    <source>
        <dbReference type="Proteomes" id="UP000001628"/>
    </source>
</evidence>
<reference evidence="1 2" key="1">
    <citation type="journal article" date="2011" name="PLoS Genet.">
        <title>Comparative genomic analysis of human fungal pathogens causing paracoccidioidomycosis.</title>
        <authorList>
            <person name="Desjardins C.A."/>
            <person name="Champion M.D."/>
            <person name="Holder J.W."/>
            <person name="Muszewska A."/>
            <person name="Goldberg J."/>
            <person name="Bailao A.M."/>
            <person name="Brigido M.M."/>
            <person name="Ferreira M.E."/>
            <person name="Garcia A.M."/>
            <person name="Grynberg M."/>
            <person name="Gujja S."/>
            <person name="Heiman D.I."/>
            <person name="Henn M.R."/>
            <person name="Kodira C.D."/>
            <person name="Leon-Narvaez H."/>
            <person name="Longo L.V."/>
            <person name="Ma L.J."/>
            <person name="Malavazi I."/>
            <person name="Matsuo A.L."/>
            <person name="Morais F.V."/>
            <person name="Pereira M."/>
            <person name="Rodriguez-Brito S."/>
            <person name="Sakthikumar S."/>
            <person name="Salem-Izacc S.M."/>
            <person name="Sykes S.M."/>
            <person name="Teixeira M.M."/>
            <person name="Vallejo M.C."/>
            <person name="Walter M.E."/>
            <person name="Yandava C."/>
            <person name="Young S."/>
            <person name="Zeng Q."/>
            <person name="Zucker J."/>
            <person name="Felipe M.S."/>
            <person name="Goldman G.H."/>
            <person name="Haas B.J."/>
            <person name="McEwen J.G."/>
            <person name="Nino-Vega G."/>
            <person name="Puccia R."/>
            <person name="San-Blas G."/>
            <person name="Soares C.M."/>
            <person name="Birren B.W."/>
            <person name="Cuomo C.A."/>
        </authorList>
    </citation>
    <scope>NUCLEOTIDE SEQUENCE [LARGE SCALE GENOMIC DNA]</scope>
    <source>
        <strain evidence="1 2">Pb18</strain>
    </source>
</reference>
<dbReference type="GeneID" id="22588029"/>